<feature type="region of interest" description="Disordered" evidence="1">
    <location>
        <begin position="736"/>
        <end position="756"/>
    </location>
</feature>
<dbReference type="InterPro" id="IPR016024">
    <property type="entry name" value="ARM-type_fold"/>
</dbReference>
<protein>
    <submittedName>
        <fullName evidence="4">Telomere repeats-binding bouquet formation protein 1 isoform X1</fullName>
    </submittedName>
</protein>
<dbReference type="PANTHER" id="PTHR14014:SF0">
    <property type="entry name" value="TELOMERE REPEATS-BINDING BOUQUET FORMATION PROTEIN 1"/>
    <property type="match status" value="1"/>
</dbReference>
<dbReference type="SUPFAM" id="SSF48371">
    <property type="entry name" value="ARM repeat"/>
    <property type="match status" value="1"/>
</dbReference>
<name>A0A6P7YBY6_9AMPH</name>
<evidence type="ECO:0000259" key="2">
    <source>
        <dbReference type="SMART" id="SM00717"/>
    </source>
</evidence>
<accession>A0A6P7YBY6</accession>
<dbReference type="RefSeq" id="XP_030060334.1">
    <property type="nucleotide sequence ID" value="XM_030204474.1"/>
</dbReference>
<dbReference type="KEGG" id="muo:115470875"/>
<dbReference type="InterPro" id="IPR001005">
    <property type="entry name" value="SANT/Myb"/>
</dbReference>
<dbReference type="SMART" id="SM00717">
    <property type="entry name" value="SANT"/>
    <property type="match status" value="1"/>
</dbReference>
<dbReference type="InterPro" id="IPR011989">
    <property type="entry name" value="ARM-like"/>
</dbReference>
<dbReference type="CTD" id="283847"/>
<dbReference type="InParanoid" id="A0A6P7YBY6"/>
<organism evidence="3 4">
    <name type="scientific">Microcaecilia unicolor</name>
    <dbReference type="NCBI Taxonomy" id="1415580"/>
    <lineage>
        <taxon>Eukaryota</taxon>
        <taxon>Metazoa</taxon>
        <taxon>Chordata</taxon>
        <taxon>Craniata</taxon>
        <taxon>Vertebrata</taxon>
        <taxon>Euteleostomi</taxon>
        <taxon>Amphibia</taxon>
        <taxon>Gymnophiona</taxon>
        <taxon>Siphonopidae</taxon>
        <taxon>Microcaecilia</taxon>
    </lineage>
</organism>
<dbReference type="SUPFAM" id="SSF46689">
    <property type="entry name" value="Homeodomain-like"/>
    <property type="match status" value="1"/>
</dbReference>
<gene>
    <name evidence="4" type="primary">TERB1</name>
</gene>
<dbReference type="InterPro" id="IPR042359">
    <property type="entry name" value="TERB1"/>
</dbReference>
<dbReference type="InterPro" id="IPR009057">
    <property type="entry name" value="Homeodomain-like_sf"/>
</dbReference>
<dbReference type="Proteomes" id="UP000515156">
    <property type="component" value="Chromosome 5"/>
</dbReference>
<dbReference type="PANTHER" id="PTHR14014">
    <property type="entry name" value="TELOMERE REPEATS-BINDING BOUQUET FORMATION PROTEIN 1"/>
    <property type="match status" value="1"/>
</dbReference>
<dbReference type="OrthoDB" id="608866at2759"/>
<dbReference type="AlphaFoldDB" id="A0A6P7YBY6"/>
<sequence length="756" mass="84750">MYDVCSSNITGNEARRTKAVRLFETMCALQNGNLGNRQKHCEMKTDLNLLLECLKYQMDNPTSQKEALVTICSICQQNSEASDFFRQIGGLMFVNNLAKSSMEGMVKEAALFTLGVLAESNVFCQQTLCTSELFEDIILSLSNEDSSMTLKRMSVYVILVMVSNNKTGQSLARETGCINILLQLFRTLSLSEMNISDENINQCYQLWSSVCSALCACANNPQNDDNQKTCCLVFPYAKDRLQKCTRTEFVRPICSLVGLAVANNSYAQDYFVSVGGLDTMAEILVKLVEDSYGSYSSAKLAVVVTKTLDACIADNPTASVVLSKHNTVSNLLALLSSTSLNPGDRFSIVLTLGHCTEDCEENQCDLLKSSGLPLIIQVLTESHDEEMSKAATFVLQNCRQITEKLSLRLTEHSSNLNEDTLLDEVQIKERNLGDRWKKAKEILQRIEVLENQLNEGCKGDACVSATIQPNHKILQHVNSANRNGELPKMLHPTTELETGEHSMKERTTCGPVLQASEEIPTYPAPVRRNMKENVLIADPIMLCSDIIDKEIHNILETSTSGTVPDSRCSDIQLTPIRKEGVNYKAVLKNKSNSQQNLQSIILTPMKKVFASTPKIASKRNKDITEKSACSGVHSKNIQTEEIENAHDVKLKTLNEKHIYSCNEHKSYDVPSSSVCIREFIKKKRRIRKEFTKEEINYLEDGVKKLGHHWNSILWSYPFQEGRTNVDLARKYQKLQRNENKNQTLRGSSVKNLDPED</sequence>
<evidence type="ECO:0000313" key="3">
    <source>
        <dbReference type="Proteomes" id="UP000515156"/>
    </source>
</evidence>
<dbReference type="Pfam" id="PF00249">
    <property type="entry name" value="Myb_DNA-binding"/>
    <property type="match status" value="1"/>
</dbReference>
<evidence type="ECO:0000313" key="4">
    <source>
        <dbReference type="RefSeq" id="XP_030060334.1"/>
    </source>
</evidence>
<dbReference type="GeneID" id="115470875"/>
<dbReference type="CDD" id="cd11658">
    <property type="entry name" value="SANT_DMAP1_like"/>
    <property type="match status" value="1"/>
</dbReference>
<dbReference type="FunCoup" id="A0A6P7YBY6">
    <property type="interactions" value="40"/>
</dbReference>
<dbReference type="Gene3D" id="1.10.10.60">
    <property type="entry name" value="Homeodomain-like"/>
    <property type="match status" value="1"/>
</dbReference>
<keyword evidence="3" id="KW-1185">Reference proteome</keyword>
<feature type="domain" description="Myb-like" evidence="2">
    <location>
        <begin position="686"/>
        <end position="737"/>
    </location>
</feature>
<feature type="compositionally biased region" description="Polar residues" evidence="1">
    <location>
        <begin position="740"/>
        <end position="750"/>
    </location>
</feature>
<dbReference type="GO" id="GO:0007129">
    <property type="term" value="P:homologous chromosome pairing at meiosis"/>
    <property type="evidence" value="ECO:0007669"/>
    <property type="project" value="TreeGrafter"/>
</dbReference>
<proteinExistence type="predicted"/>
<dbReference type="Gene3D" id="1.25.10.10">
    <property type="entry name" value="Leucine-rich Repeat Variant"/>
    <property type="match status" value="2"/>
</dbReference>
<evidence type="ECO:0000256" key="1">
    <source>
        <dbReference type="SAM" id="MobiDB-lite"/>
    </source>
</evidence>
<reference evidence="4" key="1">
    <citation type="submission" date="2025-08" db="UniProtKB">
        <authorList>
            <consortium name="RefSeq"/>
        </authorList>
    </citation>
    <scope>IDENTIFICATION</scope>
</reference>
<dbReference type="GO" id="GO:0070197">
    <property type="term" value="P:meiotic attachment of telomere to nuclear envelope"/>
    <property type="evidence" value="ECO:0007669"/>
    <property type="project" value="InterPro"/>
</dbReference>